<feature type="coiled-coil region" evidence="1">
    <location>
        <begin position="210"/>
        <end position="258"/>
    </location>
</feature>
<feature type="region of interest" description="Disordered" evidence="2">
    <location>
        <begin position="16"/>
        <end position="200"/>
    </location>
</feature>
<organism evidence="3 4">
    <name type="scientific">Pseudo-nitzschia multistriata</name>
    <dbReference type="NCBI Taxonomy" id="183589"/>
    <lineage>
        <taxon>Eukaryota</taxon>
        <taxon>Sar</taxon>
        <taxon>Stramenopiles</taxon>
        <taxon>Ochrophyta</taxon>
        <taxon>Bacillariophyta</taxon>
        <taxon>Bacillariophyceae</taxon>
        <taxon>Bacillariophycidae</taxon>
        <taxon>Bacillariales</taxon>
        <taxon>Bacillariaceae</taxon>
        <taxon>Pseudo-nitzschia</taxon>
    </lineage>
</organism>
<feature type="compositionally biased region" description="Basic residues" evidence="2">
    <location>
        <begin position="189"/>
        <end position="198"/>
    </location>
</feature>
<feature type="compositionally biased region" description="Low complexity" evidence="2">
    <location>
        <begin position="101"/>
        <end position="110"/>
    </location>
</feature>
<accession>A0A448ZE91</accession>
<feature type="compositionally biased region" description="Basic and acidic residues" evidence="2">
    <location>
        <begin position="131"/>
        <end position="141"/>
    </location>
</feature>
<evidence type="ECO:0000256" key="2">
    <source>
        <dbReference type="SAM" id="MobiDB-lite"/>
    </source>
</evidence>
<evidence type="ECO:0000313" key="3">
    <source>
        <dbReference type="EMBL" id="VEU40321.1"/>
    </source>
</evidence>
<keyword evidence="1" id="KW-0175">Coiled coil</keyword>
<feature type="compositionally biased region" description="Basic and acidic residues" evidence="2">
    <location>
        <begin position="149"/>
        <end position="166"/>
    </location>
</feature>
<reference evidence="3 4" key="1">
    <citation type="submission" date="2019-01" db="EMBL/GenBank/DDBJ databases">
        <authorList>
            <person name="Ferrante I. M."/>
        </authorList>
    </citation>
    <scope>NUCLEOTIDE SEQUENCE [LARGE SCALE GENOMIC DNA]</scope>
    <source>
        <strain evidence="3 4">B856</strain>
    </source>
</reference>
<protein>
    <submittedName>
        <fullName evidence="3">Uncharacterized protein</fullName>
    </submittedName>
</protein>
<evidence type="ECO:0000256" key="1">
    <source>
        <dbReference type="SAM" id="Coils"/>
    </source>
</evidence>
<gene>
    <name evidence="3" type="ORF">PSNMU_V1.4_AUG-EV-PASAV3_0072040</name>
</gene>
<dbReference type="Proteomes" id="UP000291116">
    <property type="component" value="Unassembled WGS sequence"/>
</dbReference>
<feature type="compositionally biased region" description="Basic and acidic residues" evidence="2">
    <location>
        <begin position="177"/>
        <end position="188"/>
    </location>
</feature>
<sequence>MVRKWLKSLSLKNLVKTNNSNGSEDEAEFGSNESSPKNLVQERKLNAEDSKTFTKNSSHESIIAGRKIKGASKNNQREDEVIVAKNVSPKTKLRKDDLSEDGSSLSGTLSTKKKYRNINQEEDALQARAPSTEEKSVRADNEVGLQSTDYKKSSKKDPGRRQRDTSEFEGSSQNKSNDGDDKKDDRSHRSGKKKKSKRKLIDGNNDVVEVDEKDLVIQNLSQQLEKKERTICALNDTVEKMQNQLEVMELILENSQRMNRTIEVEDNASLDDKEVFDIPPKGNPPKAPFLVAALKAEAYLTIGT</sequence>
<keyword evidence="4" id="KW-1185">Reference proteome</keyword>
<proteinExistence type="predicted"/>
<evidence type="ECO:0000313" key="4">
    <source>
        <dbReference type="Proteomes" id="UP000291116"/>
    </source>
</evidence>
<name>A0A448ZE91_9STRA</name>
<dbReference type="EMBL" id="CAACVS010000272">
    <property type="protein sequence ID" value="VEU40321.1"/>
    <property type="molecule type" value="Genomic_DNA"/>
</dbReference>
<dbReference type="AlphaFoldDB" id="A0A448ZE91"/>
<feature type="compositionally biased region" description="Basic and acidic residues" evidence="2">
    <location>
        <begin position="40"/>
        <end position="52"/>
    </location>
</feature>